<feature type="signal peptide" evidence="1">
    <location>
        <begin position="1"/>
        <end position="35"/>
    </location>
</feature>
<feature type="chain" id="PRO_5014597767" evidence="1">
    <location>
        <begin position="36"/>
        <end position="94"/>
    </location>
</feature>
<keyword evidence="1" id="KW-0732">Signal</keyword>
<reference evidence="2" key="1">
    <citation type="submission" date="2018-01" db="EMBL/GenBank/DDBJ databases">
        <title>An insight into the sialome of Amazonian anophelines.</title>
        <authorList>
            <person name="Ribeiro J.M."/>
            <person name="Scarpassa V."/>
            <person name="Calvo E."/>
        </authorList>
    </citation>
    <scope>NUCLEOTIDE SEQUENCE</scope>
    <source>
        <tissue evidence="2">Salivary glands</tissue>
    </source>
</reference>
<sequence length="94" mass="11039">MFCIILSPQSLLLSDLLLFCVTNVVPSVLLSPCVAYDSFRDQSFAWFHIDNKERLYTFRLTLNNVLLTKVPFPFTSRELLWPWPVKEAEESWIK</sequence>
<dbReference type="AlphaFoldDB" id="A0A2M4CAE7"/>
<dbReference type="EMBL" id="GGFJ01012777">
    <property type="protein sequence ID" value="MBW61918.1"/>
    <property type="molecule type" value="Transcribed_RNA"/>
</dbReference>
<proteinExistence type="predicted"/>
<name>A0A2M4CAE7_9DIPT</name>
<evidence type="ECO:0000313" key="2">
    <source>
        <dbReference type="EMBL" id="MBW61918.1"/>
    </source>
</evidence>
<protein>
    <submittedName>
        <fullName evidence="2">Putative secreted protein</fullName>
    </submittedName>
</protein>
<accession>A0A2M4CAE7</accession>
<evidence type="ECO:0000256" key="1">
    <source>
        <dbReference type="SAM" id="SignalP"/>
    </source>
</evidence>
<organism evidence="2">
    <name type="scientific">Anopheles marajoara</name>
    <dbReference type="NCBI Taxonomy" id="58244"/>
    <lineage>
        <taxon>Eukaryota</taxon>
        <taxon>Metazoa</taxon>
        <taxon>Ecdysozoa</taxon>
        <taxon>Arthropoda</taxon>
        <taxon>Hexapoda</taxon>
        <taxon>Insecta</taxon>
        <taxon>Pterygota</taxon>
        <taxon>Neoptera</taxon>
        <taxon>Endopterygota</taxon>
        <taxon>Diptera</taxon>
        <taxon>Nematocera</taxon>
        <taxon>Culicoidea</taxon>
        <taxon>Culicidae</taxon>
        <taxon>Anophelinae</taxon>
        <taxon>Anopheles</taxon>
    </lineage>
</organism>